<sequence length="245" mass="27819">MSDDLEFEPGKAEIVHLGQRFPLVSDKTEKLRDSGVRDARGMFELVYRTSVLLQVEDRQVPFQVELFPSRFEVAQTFTPLNPGVGYEITNEDFDPAQRIEKLVANMDRYQRWIEKDKELLQFAVSGLDNPPKPDPLHLEKYLRLVLNLPGGGFIGFPIESEGIDLHFGSFYPIDTPRPAELSSPSGEIPAMVELKRKYGEDSPEYQFIGFINSWYDLALPDDPEPLKTATGTFVLDIPAASRRLE</sequence>
<name>A0A0G1B8P2_9BACT</name>
<accession>A0A0G1B8P2</accession>
<proteinExistence type="predicted"/>
<organism evidence="1 2">
    <name type="scientific">Candidatus Daviesbacteria bacterium GW2011_GWA2_42_7</name>
    <dbReference type="NCBI Taxonomy" id="1618425"/>
    <lineage>
        <taxon>Bacteria</taxon>
        <taxon>Candidatus Daviesiibacteriota</taxon>
    </lineage>
</organism>
<evidence type="ECO:0000313" key="1">
    <source>
        <dbReference type="EMBL" id="KKS69622.1"/>
    </source>
</evidence>
<protein>
    <submittedName>
        <fullName evidence="1">Uncharacterized protein</fullName>
    </submittedName>
</protein>
<reference evidence="1 2" key="1">
    <citation type="journal article" date="2015" name="Nature">
        <title>rRNA introns, odd ribosomes, and small enigmatic genomes across a large radiation of phyla.</title>
        <authorList>
            <person name="Brown C.T."/>
            <person name="Hug L.A."/>
            <person name="Thomas B.C."/>
            <person name="Sharon I."/>
            <person name="Castelle C.J."/>
            <person name="Singh A."/>
            <person name="Wilkins M.J."/>
            <person name="Williams K.H."/>
            <person name="Banfield J.F."/>
        </authorList>
    </citation>
    <scope>NUCLEOTIDE SEQUENCE [LARGE SCALE GENOMIC DNA]</scope>
</reference>
<dbReference type="AlphaFoldDB" id="A0A0G1B8P2"/>
<dbReference type="EMBL" id="LCEJ01000049">
    <property type="protein sequence ID" value="KKS69622.1"/>
    <property type="molecule type" value="Genomic_DNA"/>
</dbReference>
<dbReference type="Proteomes" id="UP000034785">
    <property type="component" value="Unassembled WGS sequence"/>
</dbReference>
<gene>
    <name evidence="1" type="ORF">UV41_C0049G0004</name>
</gene>
<comment type="caution">
    <text evidence="1">The sequence shown here is derived from an EMBL/GenBank/DDBJ whole genome shotgun (WGS) entry which is preliminary data.</text>
</comment>
<evidence type="ECO:0000313" key="2">
    <source>
        <dbReference type="Proteomes" id="UP000034785"/>
    </source>
</evidence>